<dbReference type="GO" id="GO:0005634">
    <property type="term" value="C:nucleus"/>
    <property type="evidence" value="ECO:0007669"/>
    <property type="project" value="TreeGrafter"/>
</dbReference>
<dbReference type="GO" id="GO:0000448">
    <property type="term" value="P:cleavage in ITS2 between 5.8S rRNA and LSU-rRNA of tricistronic rRNA transcript (SSU-rRNA, 5.8S rRNA, LSU-rRNA)"/>
    <property type="evidence" value="ECO:0007669"/>
    <property type="project" value="TreeGrafter"/>
</dbReference>
<evidence type="ECO:0000313" key="8">
    <source>
        <dbReference type="Proteomes" id="UP001311799"/>
    </source>
</evidence>
<evidence type="ECO:0000256" key="2">
    <source>
        <dbReference type="ARBA" id="ARBA00022679"/>
    </source>
</evidence>
<evidence type="ECO:0000256" key="5">
    <source>
        <dbReference type="ARBA" id="ARBA00022840"/>
    </source>
</evidence>
<dbReference type="PANTHER" id="PTHR12755">
    <property type="entry name" value="CLEAVAGE/POLYADENYLATION FACTOR IA SUBUNIT CLP1P"/>
    <property type="match status" value="1"/>
</dbReference>
<keyword evidence="3" id="KW-0547">Nucleotide-binding</keyword>
<comment type="similarity">
    <text evidence="1">Belongs to the Clp1 family. NOL9/GRC3 subfamily.</text>
</comment>
<comment type="caution">
    <text evidence="7">The sequence shown here is derived from an EMBL/GenBank/DDBJ whole genome shotgun (WGS) entry which is preliminary data.</text>
</comment>
<feature type="domain" description="Clp1 P-loop" evidence="6">
    <location>
        <begin position="36"/>
        <end position="192"/>
    </location>
</feature>
<evidence type="ECO:0000256" key="4">
    <source>
        <dbReference type="ARBA" id="ARBA00022777"/>
    </source>
</evidence>
<dbReference type="Gene3D" id="3.40.50.300">
    <property type="entry name" value="P-loop containing nucleotide triphosphate hydrolases"/>
    <property type="match status" value="1"/>
</dbReference>
<keyword evidence="8" id="KW-1185">Reference proteome</keyword>
<dbReference type="InterPro" id="IPR027417">
    <property type="entry name" value="P-loop_NTPase"/>
</dbReference>
<keyword evidence="5" id="KW-0067">ATP-binding</keyword>
<dbReference type="EMBL" id="JAWDEY010000035">
    <property type="protein sequence ID" value="KAK6588017.1"/>
    <property type="molecule type" value="Genomic_DNA"/>
</dbReference>
<reference evidence="7 8" key="1">
    <citation type="submission" date="2023-10" db="EMBL/GenBank/DDBJ databases">
        <title>Comparative genomics analysis reveals potential genetic determinants of host preference in Cryptosporidium xiaoi.</title>
        <authorList>
            <person name="Xiao L."/>
            <person name="Li J."/>
        </authorList>
    </citation>
    <scope>NUCLEOTIDE SEQUENCE [LARGE SCALE GENOMIC DNA]</scope>
    <source>
        <strain evidence="7 8">52996</strain>
    </source>
</reference>
<gene>
    <name evidence="7" type="ORF">RS030_7939</name>
</gene>
<dbReference type="Proteomes" id="UP001311799">
    <property type="component" value="Unassembled WGS sequence"/>
</dbReference>
<proteinExistence type="inferred from homology"/>
<dbReference type="PANTHER" id="PTHR12755:SF3">
    <property type="entry name" value="POLYNUCLEOTIDE 5'-HYDROXYL-KINASE NOL9"/>
    <property type="match status" value="1"/>
</dbReference>
<organism evidence="7 8">
    <name type="scientific">Cryptosporidium xiaoi</name>
    <dbReference type="NCBI Taxonomy" id="659607"/>
    <lineage>
        <taxon>Eukaryota</taxon>
        <taxon>Sar</taxon>
        <taxon>Alveolata</taxon>
        <taxon>Apicomplexa</taxon>
        <taxon>Conoidasida</taxon>
        <taxon>Coccidia</taxon>
        <taxon>Eucoccidiorida</taxon>
        <taxon>Eimeriorina</taxon>
        <taxon>Cryptosporidiidae</taxon>
        <taxon>Cryptosporidium</taxon>
    </lineage>
</organism>
<dbReference type="InterPro" id="IPR045116">
    <property type="entry name" value="Clp1/Grc3"/>
</dbReference>
<accession>A0AAV9XTR2</accession>
<evidence type="ECO:0000259" key="6">
    <source>
        <dbReference type="Pfam" id="PF16575"/>
    </source>
</evidence>
<evidence type="ECO:0000313" key="7">
    <source>
        <dbReference type="EMBL" id="KAK6588017.1"/>
    </source>
</evidence>
<evidence type="ECO:0000256" key="1">
    <source>
        <dbReference type="ARBA" id="ARBA00011003"/>
    </source>
</evidence>
<dbReference type="GO" id="GO:0051731">
    <property type="term" value="F:polynucleotide 5'-hydroxyl-kinase activity"/>
    <property type="evidence" value="ECO:0007669"/>
    <property type="project" value="InterPro"/>
</dbReference>
<protein>
    <recommendedName>
        <fullName evidence="6">Clp1 P-loop domain-containing protein</fullName>
    </recommendedName>
</protein>
<dbReference type="Pfam" id="PF16575">
    <property type="entry name" value="CLP1_P"/>
    <property type="match status" value="1"/>
</dbReference>
<keyword evidence="2" id="KW-0808">Transferase</keyword>
<evidence type="ECO:0000256" key="3">
    <source>
        <dbReference type="ARBA" id="ARBA00022741"/>
    </source>
</evidence>
<name>A0AAV9XTR2_9CRYT</name>
<dbReference type="GO" id="GO:0005524">
    <property type="term" value="F:ATP binding"/>
    <property type="evidence" value="ECO:0007669"/>
    <property type="project" value="UniProtKB-KW"/>
</dbReference>
<dbReference type="InterPro" id="IPR032319">
    <property type="entry name" value="CLP1_P"/>
</dbReference>
<keyword evidence="4" id="KW-0418">Kinase</keyword>
<dbReference type="AlphaFoldDB" id="A0AAV9XTR2"/>
<sequence>MESEYEYPEDWRAFSKKVENETADPKNKVYCVLLIGPKNSGKTTFLMENIRAVVNSNPSSHVYILDCDLGQPLISPPSCVKLAKWTRTEFSINERNIKIVPDLMFYVGGNSPINYPLRYIKIVRECIHYVKNLRGKNNISLFLNLPGWITGVGSEILSIITSLCIKISNRIIIGFTKEVEDSKLMDDESINMSKLFNVFRMKDRLDADFFVQECEQANIFMTQLSDLPINQEDNKEVSNNSNILAYFDNYICYFSMELSGTSRVIHYPFSSICVIPSLNTTVNSYQIQYHVENRLTNSIVGLCIFRDEENKYIPDFSETNELNILETDMFFPCIGFGIIHHVNYKSKKIVIVVPDYIPLSNILETNVIQLTEIMLPYNYSFYSSSPYICKRYNIIQGSYSGGKVPCNRKNVKRKIHNI</sequence>